<feature type="domain" description="Tyrosine-protein phosphatase" evidence="2">
    <location>
        <begin position="79"/>
        <end position="361"/>
    </location>
</feature>
<dbReference type="GO" id="GO:0004725">
    <property type="term" value="F:protein tyrosine phosphatase activity"/>
    <property type="evidence" value="ECO:0007669"/>
    <property type="project" value="InterPro"/>
</dbReference>
<evidence type="ECO:0000313" key="5">
    <source>
        <dbReference type="Proteomes" id="UP000193411"/>
    </source>
</evidence>
<dbReference type="PANTHER" id="PTHR19134:SF449">
    <property type="entry name" value="TYROSINE-PROTEIN PHOSPHATASE 1"/>
    <property type="match status" value="1"/>
</dbReference>
<comment type="caution">
    <text evidence="4">The sequence shown here is derived from an EMBL/GenBank/DDBJ whole genome shotgun (WGS) entry which is preliminary data.</text>
</comment>
<evidence type="ECO:0000313" key="4">
    <source>
        <dbReference type="EMBL" id="ORZ40384.1"/>
    </source>
</evidence>
<dbReference type="PROSITE" id="PS50056">
    <property type="entry name" value="TYR_PHOSPHATASE_2"/>
    <property type="match status" value="1"/>
</dbReference>
<dbReference type="SUPFAM" id="SSF52799">
    <property type="entry name" value="(Phosphotyrosine protein) phosphatases II"/>
    <property type="match status" value="1"/>
</dbReference>
<dbReference type="InterPro" id="IPR050348">
    <property type="entry name" value="Protein-Tyr_Phosphatase"/>
</dbReference>
<dbReference type="Gene3D" id="3.90.190.10">
    <property type="entry name" value="Protein tyrosine phosphatase superfamily"/>
    <property type="match status" value="1"/>
</dbReference>
<dbReference type="InterPro" id="IPR000242">
    <property type="entry name" value="PTP_cat"/>
</dbReference>
<accession>A0A1Y2I2D1</accession>
<dbReference type="InterPro" id="IPR000387">
    <property type="entry name" value="Tyr_Pase_dom"/>
</dbReference>
<dbReference type="PRINTS" id="PR00700">
    <property type="entry name" value="PRTYPHPHTASE"/>
</dbReference>
<dbReference type="EMBL" id="MCFL01000003">
    <property type="protein sequence ID" value="ORZ40384.1"/>
    <property type="molecule type" value="Genomic_DNA"/>
</dbReference>
<dbReference type="SMART" id="SM00404">
    <property type="entry name" value="PTPc_motif"/>
    <property type="match status" value="1"/>
</dbReference>
<dbReference type="Pfam" id="PF00102">
    <property type="entry name" value="Y_phosphatase"/>
    <property type="match status" value="2"/>
</dbReference>
<sequence length="369" mass="41271">MNQQPNARHVPAAVQQRQLRLENTRAQEQLDFVADLLRQPLDTRAHYMSSTYKNILDELDTASDQQINVPGAPLAAVESQRPENKPLNRYSNVYPFDKNRVVVGDNGYINASAIAVPLSSQATRDPAYIAAQGPLAHTVADFWRMIHQHSTDLIICLTKDQENGRRKYNPYFAPSQHFPFLSTTPKTRNSPSTLPTAMLGAFRKHVEVGERYRNHPGAPLAVTQIANVVLRKFEVKVVQGPGQDVVENSKRDVWQIDCLGWPDHGALAVDELLAVVELARFVSPSVRRPWVVHCSAGCGRTGTLIAVDFITRYLESGIRAPYFGDHNDLVAATVTDLRSQRVLMVQTLVQFELVYAAVARYMELMGYIA</sequence>
<dbReference type="InterPro" id="IPR029021">
    <property type="entry name" value="Prot-tyrosine_phosphatase-like"/>
</dbReference>
<gene>
    <name evidence="4" type="ORF">BCR44DRAFT_1495774</name>
</gene>
<dbReference type="PROSITE" id="PS00383">
    <property type="entry name" value="TYR_PHOSPHATASE_1"/>
    <property type="match status" value="1"/>
</dbReference>
<proteinExistence type="inferred from homology"/>
<organism evidence="4 5">
    <name type="scientific">Catenaria anguillulae PL171</name>
    <dbReference type="NCBI Taxonomy" id="765915"/>
    <lineage>
        <taxon>Eukaryota</taxon>
        <taxon>Fungi</taxon>
        <taxon>Fungi incertae sedis</taxon>
        <taxon>Blastocladiomycota</taxon>
        <taxon>Blastocladiomycetes</taxon>
        <taxon>Blastocladiales</taxon>
        <taxon>Catenariaceae</taxon>
        <taxon>Catenaria</taxon>
    </lineage>
</organism>
<comment type="similarity">
    <text evidence="1">Belongs to the protein-tyrosine phosphatase family. Non-receptor class subfamily.</text>
</comment>
<dbReference type="PROSITE" id="PS50055">
    <property type="entry name" value="TYR_PHOSPHATASE_PTP"/>
    <property type="match status" value="1"/>
</dbReference>
<evidence type="ECO:0000259" key="2">
    <source>
        <dbReference type="PROSITE" id="PS50055"/>
    </source>
</evidence>
<keyword evidence="5" id="KW-1185">Reference proteome</keyword>
<dbReference type="STRING" id="765915.A0A1Y2I2D1"/>
<name>A0A1Y2I2D1_9FUNG</name>
<dbReference type="OrthoDB" id="10253954at2759"/>
<reference evidence="4 5" key="1">
    <citation type="submission" date="2016-07" db="EMBL/GenBank/DDBJ databases">
        <title>Pervasive Adenine N6-methylation of Active Genes in Fungi.</title>
        <authorList>
            <consortium name="DOE Joint Genome Institute"/>
            <person name="Mondo S.J."/>
            <person name="Dannebaum R.O."/>
            <person name="Kuo R.C."/>
            <person name="Labutti K."/>
            <person name="Haridas S."/>
            <person name="Kuo A."/>
            <person name="Salamov A."/>
            <person name="Ahrendt S.R."/>
            <person name="Lipzen A."/>
            <person name="Sullivan W."/>
            <person name="Andreopoulos W.B."/>
            <person name="Clum A."/>
            <person name="Lindquist E."/>
            <person name="Daum C."/>
            <person name="Ramamoorthy G.K."/>
            <person name="Gryganskyi A."/>
            <person name="Culley D."/>
            <person name="Magnuson J.K."/>
            <person name="James T.Y."/>
            <person name="O'Malley M.A."/>
            <person name="Stajich J.E."/>
            <person name="Spatafora J.W."/>
            <person name="Visel A."/>
            <person name="Grigoriev I.V."/>
        </authorList>
    </citation>
    <scope>NUCLEOTIDE SEQUENCE [LARGE SCALE GENOMIC DNA]</scope>
    <source>
        <strain evidence="4 5">PL171</strain>
    </source>
</reference>
<evidence type="ECO:0000256" key="1">
    <source>
        <dbReference type="ARBA" id="ARBA00009649"/>
    </source>
</evidence>
<dbReference type="Proteomes" id="UP000193411">
    <property type="component" value="Unassembled WGS sequence"/>
</dbReference>
<feature type="domain" description="Tyrosine specific protein phosphatases" evidence="3">
    <location>
        <begin position="270"/>
        <end position="352"/>
    </location>
</feature>
<evidence type="ECO:0000259" key="3">
    <source>
        <dbReference type="PROSITE" id="PS50056"/>
    </source>
</evidence>
<protein>
    <submittedName>
        <fullName evidence="4">Protein-tyrosine phosphatase-like protein</fullName>
    </submittedName>
</protein>
<dbReference type="InterPro" id="IPR003595">
    <property type="entry name" value="Tyr_Pase_cat"/>
</dbReference>
<dbReference type="SMART" id="SM00194">
    <property type="entry name" value="PTPc"/>
    <property type="match status" value="1"/>
</dbReference>
<dbReference type="PANTHER" id="PTHR19134">
    <property type="entry name" value="RECEPTOR-TYPE TYROSINE-PROTEIN PHOSPHATASE"/>
    <property type="match status" value="1"/>
</dbReference>
<dbReference type="InterPro" id="IPR016130">
    <property type="entry name" value="Tyr_Pase_AS"/>
</dbReference>
<dbReference type="AlphaFoldDB" id="A0A1Y2I2D1"/>